<feature type="domain" description="FMN-binding" evidence="1">
    <location>
        <begin position="67"/>
        <end position="145"/>
    </location>
</feature>
<evidence type="ECO:0000313" key="3">
    <source>
        <dbReference type="Proteomes" id="UP001597251"/>
    </source>
</evidence>
<dbReference type="RefSeq" id="WP_125674495.1">
    <property type="nucleotide sequence ID" value="NZ_JBHTOI010000005.1"/>
</dbReference>
<organism evidence="2 3">
    <name type="scientific">Companilactobacillus keshanensis</name>
    <dbReference type="NCBI Taxonomy" id="2486003"/>
    <lineage>
        <taxon>Bacteria</taxon>
        <taxon>Bacillati</taxon>
        <taxon>Bacillota</taxon>
        <taxon>Bacilli</taxon>
        <taxon>Lactobacillales</taxon>
        <taxon>Lactobacillaceae</taxon>
        <taxon>Companilactobacillus</taxon>
    </lineage>
</organism>
<dbReference type="Gene3D" id="3.90.1010.20">
    <property type="match status" value="1"/>
</dbReference>
<protein>
    <submittedName>
        <fullName evidence="2">FMN-binding protein</fullName>
    </submittedName>
</protein>
<dbReference type="EMBL" id="JBHTOI010000005">
    <property type="protein sequence ID" value="MFD1417669.1"/>
    <property type="molecule type" value="Genomic_DNA"/>
</dbReference>
<keyword evidence="3" id="KW-1185">Reference proteome</keyword>
<dbReference type="Pfam" id="PF04205">
    <property type="entry name" value="FMN_bind"/>
    <property type="match status" value="1"/>
</dbReference>
<proteinExistence type="predicted"/>
<name>A0ABW4BR50_9LACO</name>
<comment type="caution">
    <text evidence="2">The sequence shown here is derived from an EMBL/GenBank/DDBJ whole genome shotgun (WGS) entry which is preliminary data.</text>
</comment>
<dbReference type="SMART" id="SM00900">
    <property type="entry name" value="FMN_bind"/>
    <property type="match status" value="1"/>
</dbReference>
<dbReference type="InterPro" id="IPR007329">
    <property type="entry name" value="FMN-bd"/>
</dbReference>
<accession>A0ABW4BR50</accession>
<gene>
    <name evidence="2" type="ORF">ACFQ42_02690</name>
</gene>
<evidence type="ECO:0000259" key="1">
    <source>
        <dbReference type="SMART" id="SM00900"/>
    </source>
</evidence>
<reference evidence="3" key="1">
    <citation type="journal article" date="2019" name="Int. J. Syst. Evol. Microbiol.">
        <title>The Global Catalogue of Microorganisms (GCM) 10K type strain sequencing project: providing services to taxonomists for standard genome sequencing and annotation.</title>
        <authorList>
            <consortium name="The Broad Institute Genomics Platform"/>
            <consortium name="The Broad Institute Genome Sequencing Center for Infectious Disease"/>
            <person name="Wu L."/>
            <person name="Ma J."/>
        </authorList>
    </citation>
    <scope>NUCLEOTIDE SEQUENCE [LARGE SCALE GENOMIC DNA]</scope>
    <source>
        <strain evidence="3">CCM 8936</strain>
    </source>
</reference>
<dbReference type="Proteomes" id="UP001597251">
    <property type="component" value="Unassembled WGS sequence"/>
</dbReference>
<sequence length="146" mass="15776">MIRKIIGVSLSFGVAVAMAIDGYIVFFKDTQSTEVKTKTTTKKTATVKQKSTGQYKDGTYTGSSTSTRWGDVQIQITISGGKLTKINVLKHPDSENKSVQINEQSLPTYKSEAIKAQSASIQQISGATETYKGFTGSLQNALNQAE</sequence>
<evidence type="ECO:0000313" key="2">
    <source>
        <dbReference type="EMBL" id="MFD1417669.1"/>
    </source>
</evidence>